<dbReference type="OrthoDB" id="2644341at2"/>
<dbReference type="PANTHER" id="PTHR43649:SF16">
    <property type="entry name" value="SUGAR-BINDING LIPOPROTEIN"/>
    <property type="match status" value="1"/>
</dbReference>
<keyword evidence="2" id="KW-1185">Reference proteome</keyword>
<dbReference type="STRING" id="161355.PS9374_06916"/>
<name>A0A171DQ90_9ACTN</name>
<dbReference type="SUPFAM" id="SSF53850">
    <property type="entry name" value="Periplasmic binding protein-like II"/>
    <property type="match status" value="1"/>
</dbReference>
<proteinExistence type="predicted"/>
<organism evidence="1 2">
    <name type="scientific">Planomonospora sphaerica</name>
    <dbReference type="NCBI Taxonomy" id="161355"/>
    <lineage>
        <taxon>Bacteria</taxon>
        <taxon>Bacillati</taxon>
        <taxon>Actinomycetota</taxon>
        <taxon>Actinomycetes</taxon>
        <taxon>Streptosporangiales</taxon>
        <taxon>Streptosporangiaceae</taxon>
        <taxon>Planomonospora</taxon>
    </lineage>
</organism>
<reference evidence="2" key="2">
    <citation type="submission" date="2016-04" db="EMBL/GenBank/DDBJ databases">
        <title>Planomonospora sphaerica JCM9374 whole genome shotgun sequence.</title>
        <authorList>
            <person name="Suzuki T."/>
            <person name="Dohra H."/>
            <person name="Kodani S."/>
        </authorList>
    </citation>
    <scope>NUCLEOTIDE SEQUENCE [LARGE SCALE GENOMIC DNA]</scope>
    <source>
        <strain evidence="2">JCM 9374</strain>
    </source>
</reference>
<dbReference type="AlphaFoldDB" id="A0A171DQ90"/>
<dbReference type="InterPro" id="IPR050490">
    <property type="entry name" value="Bact_solute-bd_prot1"/>
</dbReference>
<gene>
    <name evidence="1" type="ORF">PS9374_06916</name>
</gene>
<dbReference type="InterPro" id="IPR006059">
    <property type="entry name" value="SBP"/>
</dbReference>
<comment type="caution">
    <text evidence="1">The sequence shown here is derived from an EMBL/GenBank/DDBJ whole genome shotgun (WGS) entry which is preliminary data.</text>
</comment>
<dbReference type="RefSeq" id="WP_068904159.1">
    <property type="nucleotide sequence ID" value="NZ_BDCX01000023.1"/>
</dbReference>
<dbReference type="Proteomes" id="UP000077701">
    <property type="component" value="Unassembled WGS sequence"/>
</dbReference>
<evidence type="ECO:0000313" key="1">
    <source>
        <dbReference type="EMBL" id="GAT71225.1"/>
    </source>
</evidence>
<reference evidence="1 2" key="1">
    <citation type="journal article" date="2016" name="Genome Announc.">
        <title>Draft Genome Sequence of Planomonospora sphaerica JCM9374, a Rare Actinomycete.</title>
        <authorList>
            <person name="Dohra H."/>
            <person name="Suzuki T."/>
            <person name="Inoue Y."/>
            <person name="Kodani S."/>
        </authorList>
    </citation>
    <scope>NUCLEOTIDE SEQUENCE [LARGE SCALE GENOMIC DNA]</scope>
    <source>
        <strain evidence="1 2">JCM 9374</strain>
    </source>
</reference>
<dbReference type="PROSITE" id="PS51257">
    <property type="entry name" value="PROKAR_LIPOPROTEIN"/>
    <property type="match status" value="1"/>
</dbReference>
<dbReference type="Pfam" id="PF01547">
    <property type="entry name" value="SBP_bac_1"/>
    <property type="match status" value="1"/>
</dbReference>
<dbReference type="Gene3D" id="3.40.190.10">
    <property type="entry name" value="Periplasmic binding protein-like II"/>
    <property type="match status" value="1"/>
</dbReference>
<dbReference type="PANTHER" id="PTHR43649">
    <property type="entry name" value="ARABINOSE-BINDING PROTEIN-RELATED"/>
    <property type="match status" value="1"/>
</dbReference>
<sequence>MRRSGYRETMGALLVAGLGLSAAACGSDESARPAQGAGATAAGNAPVSISINCVPPKTNKAERQNFEDDMAEFQKLNPDIKIEKASDAFPCYEPRTFEAKLAGGRLETVFYANFPNVGRLMESGQAADITPYLDTVKTYGDLNGSTEIFKKDGRVYGVPTDGYGMGLVYNRKLFTQAGLDPDNPPRTWAEVRAAAKRIAALGPGYVGFGEYSGGNTGGWHFTASIYGHGGDVITPDGRKAAFNTPEGRAVLENLKQMRWADDSMGSRLFIKWEDLMKAMAGGRMGMMLGAPDVLVPLRNDFQARFEDYAVAAQPEAKALLNGGKGFMVNPRATPEQIRAGLKWIEFQYLTPGRGQLDYERARSQDYPVGQPYPDLWKAGSATGTQVLDARKQYATVDPAQYAQWVEGSRGLPAKPEPGPYAQEIYAILDTPMSAVLTRKDADVDRLLADAEAKVNALLAKKG</sequence>
<evidence type="ECO:0000313" key="2">
    <source>
        <dbReference type="Proteomes" id="UP000077701"/>
    </source>
</evidence>
<accession>A0A171DQ90</accession>
<dbReference type="EMBL" id="BDCX01000023">
    <property type="protein sequence ID" value="GAT71225.1"/>
    <property type="molecule type" value="Genomic_DNA"/>
</dbReference>
<protein>
    <submittedName>
        <fullName evidence="1">Sugar ABC transporter substrate-binding protein</fullName>
    </submittedName>
</protein>